<reference evidence="1 2" key="1">
    <citation type="journal article" date="2021" name="J. Hered.">
        <title>A chromosome-level genome assembly of the parasitoid wasp, Cotesia glomerata (Hymenoptera: Braconidae).</title>
        <authorList>
            <person name="Pinto B.J."/>
            <person name="Weis J.J."/>
            <person name="Gamble T."/>
            <person name="Ode P.J."/>
            <person name="Paul R."/>
            <person name="Zaspel J.M."/>
        </authorList>
    </citation>
    <scope>NUCLEOTIDE SEQUENCE [LARGE SCALE GENOMIC DNA]</scope>
    <source>
        <strain evidence="1">CgM1</strain>
    </source>
</reference>
<evidence type="ECO:0000313" key="1">
    <source>
        <dbReference type="EMBL" id="KAH0535086.1"/>
    </source>
</evidence>
<dbReference type="EMBL" id="JAHXZJ010002982">
    <property type="protein sequence ID" value="KAH0535086.1"/>
    <property type="molecule type" value="Genomic_DNA"/>
</dbReference>
<gene>
    <name evidence="1" type="ORF">KQX54_013177</name>
</gene>
<organism evidence="1 2">
    <name type="scientific">Cotesia glomerata</name>
    <name type="common">Lepidopteran parasitic wasp</name>
    <name type="synonym">Apanteles glomeratus</name>
    <dbReference type="NCBI Taxonomy" id="32391"/>
    <lineage>
        <taxon>Eukaryota</taxon>
        <taxon>Metazoa</taxon>
        <taxon>Ecdysozoa</taxon>
        <taxon>Arthropoda</taxon>
        <taxon>Hexapoda</taxon>
        <taxon>Insecta</taxon>
        <taxon>Pterygota</taxon>
        <taxon>Neoptera</taxon>
        <taxon>Endopterygota</taxon>
        <taxon>Hymenoptera</taxon>
        <taxon>Apocrita</taxon>
        <taxon>Ichneumonoidea</taxon>
        <taxon>Braconidae</taxon>
        <taxon>Microgastrinae</taxon>
        <taxon>Cotesia</taxon>
    </lineage>
</organism>
<evidence type="ECO:0000313" key="2">
    <source>
        <dbReference type="Proteomes" id="UP000826195"/>
    </source>
</evidence>
<dbReference type="Proteomes" id="UP000826195">
    <property type="component" value="Unassembled WGS sequence"/>
</dbReference>
<keyword evidence="2" id="KW-1185">Reference proteome</keyword>
<dbReference type="AlphaFoldDB" id="A0AAV7HUI0"/>
<sequence length="168" mass="19103">MTSKIRSRYLLQLTCQGIYLLVDVYISKVKFLKKSRFELSKLLELYGNGESKTSEPGEVGSKVDRPEGYEPTVQALVYINTLVTGIKILPVYHGNLTQNNKIELPPKSGFYMAQGVFLNIQQETGNDWTKIMSETINEVYESIIKNFSARGRYSTSQPKIHAKLFNNL</sequence>
<protein>
    <submittedName>
        <fullName evidence="1">Uncharacterized protein</fullName>
    </submittedName>
</protein>
<name>A0AAV7HUI0_COTGL</name>
<accession>A0AAV7HUI0</accession>
<proteinExistence type="predicted"/>
<comment type="caution">
    <text evidence="1">The sequence shown here is derived from an EMBL/GenBank/DDBJ whole genome shotgun (WGS) entry which is preliminary data.</text>
</comment>